<dbReference type="PROSITE" id="PS51123">
    <property type="entry name" value="OMPA_2"/>
    <property type="match status" value="1"/>
</dbReference>
<feature type="signal peptide" evidence="5">
    <location>
        <begin position="1"/>
        <end position="25"/>
    </location>
</feature>
<dbReference type="PROSITE" id="PS01068">
    <property type="entry name" value="OMPA_1"/>
    <property type="match status" value="1"/>
</dbReference>
<dbReference type="Proteomes" id="UP000051012">
    <property type="component" value="Unassembled WGS sequence"/>
</dbReference>
<feature type="chain" id="PRO_5006640574" description="OmpA-like domain-containing protein" evidence="5">
    <location>
        <begin position="26"/>
        <end position="279"/>
    </location>
</feature>
<keyword evidence="5" id="KW-0732">Signal</keyword>
<dbReference type="PRINTS" id="PR01021">
    <property type="entry name" value="OMPADOMAIN"/>
</dbReference>
<name>A0A0S7YDI9_UNCT6</name>
<proteinExistence type="predicted"/>
<dbReference type="PANTHER" id="PTHR30329">
    <property type="entry name" value="STATOR ELEMENT OF FLAGELLAR MOTOR COMPLEX"/>
    <property type="match status" value="1"/>
</dbReference>
<dbReference type="PANTHER" id="PTHR30329:SF21">
    <property type="entry name" value="LIPOPROTEIN YIAD-RELATED"/>
    <property type="match status" value="1"/>
</dbReference>
<dbReference type="InterPro" id="IPR036737">
    <property type="entry name" value="OmpA-like_sf"/>
</dbReference>
<dbReference type="GO" id="GO:0009279">
    <property type="term" value="C:cell outer membrane"/>
    <property type="evidence" value="ECO:0007669"/>
    <property type="project" value="UniProtKB-SubCell"/>
</dbReference>
<dbReference type="InterPro" id="IPR006664">
    <property type="entry name" value="OMP_bac"/>
</dbReference>
<evidence type="ECO:0000256" key="5">
    <source>
        <dbReference type="SAM" id="SignalP"/>
    </source>
</evidence>
<evidence type="ECO:0000256" key="4">
    <source>
        <dbReference type="PROSITE-ProRule" id="PRU00473"/>
    </source>
</evidence>
<organism evidence="7 8">
    <name type="scientific">candidate division TA06 bacterium DG_78</name>
    <dbReference type="NCBI Taxonomy" id="1703772"/>
    <lineage>
        <taxon>Bacteria</taxon>
        <taxon>Bacteria division TA06</taxon>
    </lineage>
</organism>
<protein>
    <recommendedName>
        <fullName evidence="6">OmpA-like domain-containing protein</fullName>
    </recommendedName>
</protein>
<comment type="caution">
    <text evidence="7">The sequence shown here is derived from an EMBL/GenBank/DDBJ whole genome shotgun (WGS) entry which is preliminary data.</text>
</comment>
<dbReference type="InterPro" id="IPR006665">
    <property type="entry name" value="OmpA-like"/>
</dbReference>
<evidence type="ECO:0000313" key="7">
    <source>
        <dbReference type="EMBL" id="KPJ72808.1"/>
    </source>
</evidence>
<dbReference type="AlphaFoldDB" id="A0A0S7YDI9"/>
<reference evidence="7 8" key="1">
    <citation type="journal article" date="2015" name="Microbiome">
        <title>Genomic resolution of linkages in carbon, nitrogen, and sulfur cycling among widespread estuary sediment bacteria.</title>
        <authorList>
            <person name="Baker B.J."/>
            <person name="Lazar C.S."/>
            <person name="Teske A.P."/>
            <person name="Dick G.J."/>
        </authorList>
    </citation>
    <scope>NUCLEOTIDE SEQUENCE [LARGE SCALE GENOMIC DNA]</scope>
    <source>
        <strain evidence="7">DG_78</strain>
    </source>
</reference>
<sequence>MMKDQNPIILGVLCLSLLAANFIFAEQDVPGSKDHPLVTRMSNYYIQDYEVKEFDQMEFVDNQGNETKVEGKKYYISHYINSGVQAPSDVQILRNFINAIQKIGGTKIYEESYDAYLKIEKADMVTWVHVHTWNGGEGYDLNIIEEKKMVQEITADAKSMAQDISTTGRVAVYGIYFDFNKADVKAESEPVLKEIANLLKKNPKLNLYIVGHTDNIGSLTANMDLSQRRAEAVLQVLVSKHGVDAKRLKSQGVGPLCPVAPNTTEEGRAKNRRVELVEQ</sequence>
<dbReference type="SUPFAM" id="SSF103088">
    <property type="entry name" value="OmpA-like"/>
    <property type="match status" value="1"/>
</dbReference>
<feature type="domain" description="OmpA-like" evidence="6">
    <location>
        <begin position="164"/>
        <end position="279"/>
    </location>
</feature>
<dbReference type="Pfam" id="PF00691">
    <property type="entry name" value="OmpA"/>
    <property type="match status" value="1"/>
</dbReference>
<dbReference type="PATRIC" id="fig|1703772.3.peg.1610"/>
<evidence type="ECO:0000256" key="3">
    <source>
        <dbReference type="ARBA" id="ARBA00023237"/>
    </source>
</evidence>
<evidence type="ECO:0000259" key="6">
    <source>
        <dbReference type="PROSITE" id="PS51123"/>
    </source>
</evidence>
<dbReference type="InterPro" id="IPR050330">
    <property type="entry name" value="Bact_OuterMem_StrucFunc"/>
</dbReference>
<keyword evidence="2 4" id="KW-0472">Membrane</keyword>
<accession>A0A0S7YDI9</accession>
<gene>
    <name evidence="7" type="ORF">AMJ52_05065</name>
</gene>
<dbReference type="CDD" id="cd07185">
    <property type="entry name" value="OmpA_C-like"/>
    <property type="match status" value="1"/>
</dbReference>
<comment type="subcellular location">
    <subcellularLocation>
        <location evidence="1">Cell outer membrane</location>
    </subcellularLocation>
</comment>
<evidence type="ECO:0000313" key="8">
    <source>
        <dbReference type="Proteomes" id="UP000051012"/>
    </source>
</evidence>
<dbReference type="EMBL" id="LJNI01000054">
    <property type="protein sequence ID" value="KPJ72808.1"/>
    <property type="molecule type" value="Genomic_DNA"/>
</dbReference>
<evidence type="ECO:0000256" key="2">
    <source>
        <dbReference type="ARBA" id="ARBA00023136"/>
    </source>
</evidence>
<dbReference type="Gene3D" id="3.30.1330.60">
    <property type="entry name" value="OmpA-like domain"/>
    <property type="match status" value="1"/>
</dbReference>
<dbReference type="InterPro" id="IPR006690">
    <property type="entry name" value="OMPA-like_CS"/>
</dbReference>
<keyword evidence="3" id="KW-0998">Cell outer membrane</keyword>
<evidence type="ECO:0000256" key="1">
    <source>
        <dbReference type="ARBA" id="ARBA00004442"/>
    </source>
</evidence>